<evidence type="ECO:0000313" key="4">
    <source>
        <dbReference type="WBParaSite" id="ECPE_0000499501-mRNA-1"/>
    </source>
</evidence>
<proteinExistence type="predicted"/>
<dbReference type="Proteomes" id="UP000272942">
    <property type="component" value="Unassembled WGS sequence"/>
</dbReference>
<keyword evidence="3" id="KW-1185">Reference proteome</keyword>
<accession>A0A183ADE8</accession>
<name>A0A183ADE8_9TREM</name>
<reference evidence="2 3" key="2">
    <citation type="submission" date="2018-11" db="EMBL/GenBank/DDBJ databases">
        <authorList>
            <consortium name="Pathogen Informatics"/>
        </authorList>
    </citation>
    <scope>NUCLEOTIDE SEQUENCE [LARGE SCALE GENOMIC DNA]</scope>
    <source>
        <strain evidence="2 3">Egypt</strain>
    </source>
</reference>
<organism evidence="4">
    <name type="scientific">Echinostoma caproni</name>
    <dbReference type="NCBI Taxonomy" id="27848"/>
    <lineage>
        <taxon>Eukaryota</taxon>
        <taxon>Metazoa</taxon>
        <taxon>Spiralia</taxon>
        <taxon>Lophotrochozoa</taxon>
        <taxon>Platyhelminthes</taxon>
        <taxon>Trematoda</taxon>
        <taxon>Digenea</taxon>
        <taxon>Plagiorchiida</taxon>
        <taxon>Echinostomata</taxon>
        <taxon>Echinostomatoidea</taxon>
        <taxon>Echinostomatidae</taxon>
        <taxon>Echinostoma</taxon>
    </lineage>
</organism>
<dbReference type="WBParaSite" id="ECPE_0000499501-mRNA-1">
    <property type="protein sequence ID" value="ECPE_0000499501-mRNA-1"/>
    <property type="gene ID" value="ECPE_0000499501"/>
</dbReference>
<evidence type="ECO:0000313" key="3">
    <source>
        <dbReference type="Proteomes" id="UP000272942"/>
    </source>
</evidence>
<evidence type="ECO:0000313" key="2">
    <source>
        <dbReference type="EMBL" id="VDP74187.1"/>
    </source>
</evidence>
<protein>
    <submittedName>
        <fullName evidence="2 4">Uncharacterized protein</fullName>
    </submittedName>
</protein>
<dbReference type="AlphaFoldDB" id="A0A183ADE8"/>
<keyword evidence="1" id="KW-0175">Coiled coil</keyword>
<gene>
    <name evidence="2" type="ORF">ECPE_LOCUS4983</name>
</gene>
<feature type="coiled-coil region" evidence="1">
    <location>
        <begin position="55"/>
        <end position="103"/>
    </location>
</feature>
<reference evidence="4" key="1">
    <citation type="submission" date="2016-06" db="UniProtKB">
        <authorList>
            <consortium name="WormBaseParasite"/>
        </authorList>
    </citation>
    <scope>IDENTIFICATION</scope>
</reference>
<sequence>METRREDEARSCDTRLVQLNRGGGGGGGGLSFLEKLAKSTTLLCPDQWQANETQLQAASQRVAVLESTIASQQRELTVLKHQTEAERSKNALFEEQLRQLSEERTHLAVQNTKFAAQLHTINQVSA</sequence>
<evidence type="ECO:0000256" key="1">
    <source>
        <dbReference type="SAM" id="Coils"/>
    </source>
</evidence>
<dbReference type="EMBL" id="UZAN01041819">
    <property type="protein sequence ID" value="VDP74187.1"/>
    <property type="molecule type" value="Genomic_DNA"/>
</dbReference>